<evidence type="ECO:0000259" key="5">
    <source>
        <dbReference type="PROSITE" id="PS50931"/>
    </source>
</evidence>
<dbReference type="Proteomes" id="UP001250214">
    <property type="component" value="Unassembled WGS sequence"/>
</dbReference>
<comment type="caution">
    <text evidence="6">The sequence shown here is derived from an EMBL/GenBank/DDBJ whole genome shotgun (WGS) entry which is preliminary data.</text>
</comment>
<dbReference type="Gene3D" id="1.10.10.10">
    <property type="entry name" value="Winged helix-like DNA-binding domain superfamily/Winged helix DNA-binding domain"/>
    <property type="match status" value="1"/>
</dbReference>
<dbReference type="Gene3D" id="3.40.190.10">
    <property type="entry name" value="Periplasmic binding protein-like II"/>
    <property type="match status" value="2"/>
</dbReference>
<evidence type="ECO:0000256" key="2">
    <source>
        <dbReference type="ARBA" id="ARBA00023015"/>
    </source>
</evidence>
<organism evidence="6 7">
    <name type="scientific">Lipingzhangella rawalii</name>
    <dbReference type="NCBI Taxonomy" id="2055835"/>
    <lineage>
        <taxon>Bacteria</taxon>
        <taxon>Bacillati</taxon>
        <taxon>Actinomycetota</taxon>
        <taxon>Actinomycetes</taxon>
        <taxon>Streptosporangiales</taxon>
        <taxon>Nocardiopsidaceae</taxon>
        <taxon>Lipingzhangella</taxon>
    </lineage>
</organism>
<evidence type="ECO:0000313" key="6">
    <source>
        <dbReference type="EMBL" id="MDS1269162.1"/>
    </source>
</evidence>
<dbReference type="Pfam" id="PF00126">
    <property type="entry name" value="HTH_1"/>
    <property type="match status" value="1"/>
</dbReference>
<dbReference type="InterPro" id="IPR036388">
    <property type="entry name" value="WH-like_DNA-bd_sf"/>
</dbReference>
<keyword evidence="3" id="KW-0238">DNA-binding</keyword>
<gene>
    <name evidence="6" type="ORF">RIF23_02500</name>
</gene>
<dbReference type="PANTHER" id="PTHR30346">
    <property type="entry name" value="TRANSCRIPTIONAL DUAL REGULATOR HCAR-RELATED"/>
    <property type="match status" value="1"/>
</dbReference>
<dbReference type="InterPro" id="IPR005119">
    <property type="entry name" value="LysR_subst-bd"/>
</dbReference>
<accession>A0ABU2H2E1</accession>
<keyword evidence="7" id="KW-1185">Reference proteome</keyword>
<evidence type="ECO:0000256" key="1">
    <source>
        <dbReference type="ARBA" id="ARBA00009437"/>
    </source>
</evidence>
<dbReference type="SUPFAM" id="SSF53850">
    <property type="entry name" value="Periplasmic binding protein-like II"/>
    <property type="match status" value="1"/>
</dbReference>
<name>A0ABU2H2E1_9ACTN</name>
<dbReference type="RefSeq" id="WP_310910671.1">
    <property type="nucleotide sequence ID" value="NZ_JAVLVT010000001.1"/>
</dbReference>
<dbReference type="InterPro" id="IPR036390">
    <property type="entry name" value="WH_DNA-bd_sf"/>
</dbReference>
<protein>
    <submittedName>
        <fullName evidence="6">LysR substrate-binding domain-containing protein</fullName>
    </submittedName>
</protein>
<feature type="domain" description="HTH lysR-type" evidence="5">
    <location>
        <begin position="1"/>
        <end position="58"/>
    </location>
</feature>
<proteinExistence type="inferred from homology"/>
<dbReference type="Pfam" id="PF03466">
    <property type="entry name" value="LysR_substrate"/>
    <property type="match status" value="1"/>
</dbReference>
<dbReference type="PANTHER" id="PTHR30346:SF29">
    <property type="entry name" value="LYSR SUBSTRATE-BINDING"/>
    <property type="match status" value="1"/>
</dbReference>
<reference evidence="7" key="1">
    <citation type="submission" date="2023-07" db="EMBL/GenBank/DDBJ databases">
        <title>Novel species in the genus Lipingzhangella isolated from Sambhar Salt Lake.</title>
        <authorList>
            <person name="Jiya N."/>
            <person name="Kajale S."/>
            <person name="Sharma A."/>
        </authorList>
    </citation>
    <scope>NUCLEOTIDE SEQUENCE [LARGE SCALE GENOMIC DNA]</scope>
    <source>
        <strain evidence="7">LS1_29</strain>
    </source>
</reference>
<comment type="similarity">
    <text evidence="1">Belongs to the LysR transcriptional regulatory family.</text>
</comment>
<dbReference type="InterPro" id="IPR000847">
    <property type="entry name" value="LysR_HTH_N"/>
</dbReference>
<evidence type="ECO:0000256" key="4">
    <source>
        <dbReference type="ARBA" id="ARBA00023163"/>
    </source>
</evidence>
<evidence type="ECO:0000313" key="7">
    <source>
        <dbReference type="Proteomes" id="UP001250214"/>
    </source>
</evidence>
<dbReference type="EMBL" id="JAVLVT010000001">
    <property type="protein sequence ID" value="MDS1269162.1"/>
    <property type="molecule type" value="Genomic_DNA"/>
</dbReference>
<dbReference type="PROSITE" id="PS50931">
    <property type="entry name" value="HTH_LYSR"/>
    <property type="match status" value="1"/>
</dbReference>
<keyword evidence="4" id="KW-0804">Transcription</keyword>
<evidence type="ECO:0000256" key="3">
    <source>
        <dbReference type="ARBA" id="ARBA00023125"/>
    </source>
</evidence>
<sequence length="317" mass="34112">MDVTRLRLLVELERLGTMAAVAEVTGMSTSAVSKHLAVLERETQVRLLVPEGRRVRLTPAGQRLVEHAVGILERIEAAQAELQGDTTPTGVVRLVSFVSAATAIALPAMRQLRVDHPAVDVRLIDLEPEPALAALLSGTADLGIVYEYSLVPRTVPERLNRTVLGDEPLYLAEPARSESPAAQGRQATRARLRSLAKAAWITNSQGSDEDELVQRICVTAGFTPLIRHRLDNLDLHLDLIGAGLGVGILPQLGLPDGGEPPPETRLTPLGALGGVRRVFLVARGGEWSWPPIRTVARCLRQSATRVLASPESDSSAH</sequence>
<dbReference type="SUPFAM" id="SSF46785">
    <property type="entry name" value="Winged helix' DNA-binding domain"/>
    <property type="match status" value="1"/>
</dbReference>
<keyword evidence="2" id="KW-0805">Transcription regulation</keyword>